<gene>
    <name evidence="9" type="ORF">I8J30_02380</name>
    <name evidence="10" type="ORF">I8J30_13815</name>
</gene>
<dbReference type="NCBIfam" id="TIGR00912">
    <property type="entry name" value="2A0309"/>
    <property type="match status" value="1"/>
</dbReference>
<evidence type="ECO:0000256" key="8">
    <source>
        <dbReference type="SAM" id="Phobius"/>
    </source>
</evidence>
<keyword evidence="6 8" id="KW-1133">Transmembrane helix</keyword>
<evidence type="ECO:0000256" key="6">
    <source>
        <dbReference type="ARBA" id="ARBA00022989"/>
    </source>
</evidence>
<accession>A0ABS5CCR8</accession>
<feature type="transmembrane region" description="Helical" evidence="8">
    <location>
        <begin position="117"/>
        <end position="136"/>
    </location>
</feature>
<evidence type="ECO:0000256" key="7">
    <source>
        <dbReference type="ARBA" id="ARBA00023136"/>
    </source>
</evidence>
<evidence type="ECO:0000313" key="9">
    <source>
        <dbReference type="EMBL" id="MBP3961542.1"/>
    </source>
</evidence>
<dbReference type="RefSeq" id="WP_210655049.1">
    <property type="nucleotide sequence ID" value="NZ_JAGKSP010000001.1"/>
</dbReference>
<evidence type="ECO:0000256" key="1">
    <source>
        <dbReference type="ARBA" id="ARBA00004141"/>
    </source>
</evidence>
<feature type="transmembrane region" description="Helical" evidence="8">
    <location>
        <begin position="83"/>
        <end position="111"/>
    </location>
</feature>
<feature type="transmembrane region" description="Helical" evidence="8">
    <location>
        <begin position="12"/>
        <end position="30"/>
    </location>
</feature>
<sequence>MKKYALNEITVLQYIFMIHATQLGFGLLSLPADLAMYAGTDGWISLLIGWALAVLASLFIVQVMKKHQDDTIYDLIPRYFGKVLGFILNSCMIVFFMFGFFVSFLSAVGFFKLELLANTPNFLLVLLFALPTYQLARNNVRILARYAEITFWSFLWILLIILYPLKESHWLYLLPVLKEGWGPVLKAANPTGLSFLGFEISFILYPFLKHKEKAAMGIIAGNTITLVIYMIVILICFLFFSPDDITSYKYPTLKVLKIIEFRFMERIEIIVLVAYLFLIFRVWTHYLYASTFGISRLLGKQDHKPFVRLAIIGMLILSTFYRPSSSEFVSMLKLFGNAGWYFAFALPLILLAYTSVFKPRGGLQ</sequence>
<dbReference type="EMBL" id="JAGKSP010000004">
    <property type="protein sequence ID" value="MBP3963788.1"/>
    <property type="molecule type" value="Genomic_DNA"/>
</dbReference>
<protein>
    <submittedName>
        <fullName evidence="10">Endospore germination permease</fullName>
    </submittedName>
</protein>
<feature type="transmembrane region" description="Helical" evidence="8">
    <location>
        <begin position="215"/>
        <end position="240"/>
    </location>
</feature>
<feature type="transmembrane region" description="Helical" evidence="8">
    <location>
        <begin position="306"/>
        <end position="323"/>
    </location>
</feature>
<dbReference type="InterPro" id="IPR004761">
    <property type="entry name" value="Spore_GerAB"/>
</dbReference>
<feature type="transmembrane region" description="Helical" evidence="8">
    <location>
        <begin position="269"/>
        <end position="294"/>
    </location>
</feature>
<comment type="subcellular location">
    <subcellularLocation>
        <location evidence="1">Membrane</location>
        <topology evidence="1">Multi-pass membrane protein</topology>
    </subcellularLocation>
</comment>
<name>A0ABS5CCR8_9BACL</name>
<dbReference type="Pfam" id="PF03845">
    <property type="entry name" value="Spore_permease"/>
    <property type="match status" value="1"/>
</dbReference>
<keyword evidence="7 8" id="KW-0472">Membrane</keyword>
<reference evidence="10 11" key="1">
    <citation type="submission" date="2021-04" db="EMBL/GenBank/DDBJ databases">
        <title>Paenibacillus sp. DLE-14 whole genome sequence.</title>
        <authorList>
            <person name="Ham Y.J."/>
        </authorList>
    </citation>
    <scope>NUCLEOTIDE SEQUENCE [LARGE SCALE GENOMIC DNA]</scope>
    <source>
        <strain evidence="10 11">DLE-14</strain>
    </source>
</reference>
<organism evidence="10 11">
    <name type="scientific">Paenibacillus lignilyticus</name>
    <dbReference type="NCBI Taxonomy" id="1172615"/>
    <lineage>
        <taxon>Bacteria</taxon>
        <taxon>Bacillati</taxon>
        <taxon>Bacillota</taxon>
        <taxon>Bacilli</taxon>
        <taxon>Bacillales</taxon>
        <taxon>Paenibacillaceae</taxon>
        <taxon>Paenibacillus</taxon>
    </lineage>
</organism>
<keyword evidence="4" id="KW-0309">Germination</keyword>
<feature type="transmembrane region" description="Helical" evidence="8">
    <location>
        <begin position="338"/>
        <end position="357"/>
    </location>
</feature>
<comment type="similarity">
    <text evidence="2">Belongs to the amino acid-polyamine-organocation (APC) superfamily. Spore germination protein (SGP) (TC 2.A.3.9) family.</text>
</comment>
<evidence type="ECO:0000256" key="2">
    <source>
        <dbReference type="ARBA" id="ARBA00007998"/>
    </source>
</evidence>
<proteinExistence type="inferred from homology"/>
<evidence type="ECO:0000313" key="11">
    <source>
        <dbReference type="Proteomes" id="UP000673394"/>
    </source>
</evidence>
<keyword evidence="11" id="KW-1185">Reference proteome</keyword>
<keyword evidence="5 8" id="KW-0812">Transmembrane</keyword>
<feature type="transmembrane region" description="Helical" evidence="8">
    <location>
        <begin position="143"/>
        <end position="165"/>
    </location>
</feature>
<feature type="transmembrane region" description="Helical" evidence="8">
    <location>
        <begin position="42"/>
        <end position="63"/>
    </location>
</feature>
<evidence type="ECO:0000256" key="5">
    <source>
        <dbReference type="ARBA" id="ARBA00022692"/>
    </source>
</evidence>
<dbReference type="Proteomes" id="UP000673394">
    <property type="component" value="Unassembled WGS sequence"/>
</dbReference>
<evidence type="ECO:0000313" key="10">
    <source>
        <dbReference type="EMBL" id="MBP3963788.1"/>
    </source>
</evidence>
<dbReference type="Gene3D" id="1.20.1740.10">
    <property type="entry name" value="Amino acid/polyamine transporter I"/>
    <property type="match status" value="1"/>
</dbReference>
<evidence type="ECO:0000256" key="3">
    <source>
        <dbReference type="ARBA" id="ARBA00022448"/>
    </source>
</evidence>
<comment type="caution">
    <text evidence="10">The sequence shown here is derived from an EMBL/GenBank/DDBJ whole genome shotgun (WGS) entry which is preliminary data.</text>
</comment>
<keyword evidence="3" id="KW-0813">Transport</keyword>
<dbReference type="PANTHER" id="PTHR34975:SF2">
    <property type="entry name" value="SPORE GERMINATION PROTEIN A2"/>
    <property type="match status" value="1"/>
</dbReference>
<evidence type="ECO:0000256" key="4">
    <source>
        <dbReference type="ARBA" id="ARBA00022544"/>
    </source>
</evidence>
<dbReference type="PANTHER" id="PTHR34975">
    <property type="entry name" value="SPORE GERMINATION PROTEIN A2"/>
    <property type="match status" value="1"/>
</dbReference>
<dbReference type="EMBL" id="JAGKSP010000001">
    <property type="protein sequence ID" value="MBP3961542.1"/>
    <property type="molecule type" value="Genomic_DNA"/>
</dbReference>